<proteinExistence type="predicted"/>
<evidence type="ECO:0000313" key="1">
    <source>
        <dbReference type="EMBL" id="KAJ8017525.1"/>
    </source>
</evidence>
<comment type="caution">
    <text evidence="1">The sequence shown here is derived from an EMBL/GenBank/DDBJ whole genome shotgun (WGS) entry which is preliminary data.</text>
</comment>
<protein>
    <submittedName>
        <fullName evidence="1">Protoporphyrinogen oxidase</fullName>
    </submittedName>
</protein>
<keyword evidence="2" id="KW-1185">Reference proteome</keyword>
<dbReference type="Proteomes" id="UP001152320">
    <property type="component" value="Unassembled WGS sequence"/>
</dbReference>
<sequence length="97" mass="10780">MQKRHNMQRTVRCQLGLLVVDDSFCEAMTKPIDEHTCMSLNCSPVLLCLQVVLLEANTRLGGWIHSNHTQHGSVHELGTRSIRPAGLVGKNTLDMVS</sequence>
<name>A0A9Q1B958_HOLLE</name>
<dbReference type="OrthoDB" id="419752at2759"/>
<dbReference type="AlphaFoldDB" id="A0A9Q1B958"/>
<organism evidence="1 2">
    <name type="scientific">Holothuria leucospilota</name>
    <name type="common">Black long sea cucumber</name>
    <name type="synonym">Mertensiothuria leucospilota</name>
    <dbReference type="NCBI Taxonomy" id="206669"/>
    <lineage>
        <taxon>Eukaryota</taxon>
        <taxon>Metazoa</taxon>
        <taxon>Echinodermata</taxon>
        <taxon>Eleutherozoa</taxon>
        <taxon>Echinozoa</taxon>
        <taxon>Holothuroidea</taxon>
        <taxon>Aspidochirotacea</taxon>
        <taxon>Aspidochirotida</taxon>
        <taxon>Holothuriidae</taxon>
        <taxon>Holothuria</taxon>
    </lineage>
</organism>
<dbReference type="InterPro" id="IPR036188">
    <property type="entry name" value="FAD/NAD-bd_sf"/>
</dbReference>
<gene>
    <name evidence="1" type="ORF">HOLleu_45006</name>
</gene>
<dbReference type="Pfam" id="PF13450">
    <property type="entry name" value="NAD_binding_8"/>
    <property type="match status" value="1"/>
</dbReference>
<evidence type="ECO:0000313" key="2">
    <source>
        <dbReference type="Proteomes" id="UP001152320"/>
    </source>
</evidence>
<dbReference type="Gene3D" id="3.50.50.60">
    <property type="entry name" value="FAD/NAD(P)-binding domain"/>
    <property type="match status" value="1"/>
</dbReference>
<reference evidence="1" key="1">
    <citation type="submission" date="2021-10" db="EMBL/GenBank/DDBJ databases">
        <title>Tropical sea cucumber genome reveals ecological adaptation and Cuvierian tubules defense mechanism.</title>
        <authorList>
            <person name="Chen T."/>
        </authorList>
    </citation>
    <scope>NUCLEOTIDE SEQUENCE</scope>
    <source>
        <strain evidence="1">Nanhai2018</strain>
        <tissue evidence="1">Muscle</tissue>
    </source>
</reference>
<accession>A0A9Q1B958</accession>
<dbReference type="EMBL" id="JAIZAY010001612">
    <property type="protein sequence ID" value="KAJ8017525.1"/>
    <property type="molecule type" value="Genomic_DNA"/>
</dbReference>